<dbReference type="OMA" id="HINADPE"/>
<dbReference type="PANTHER" id="PTHR35695">
    <property type="entry name" value="GLYCEROL-3-PHOSPHATE ACYLTRANSFERASE, CHLOROPLASTIC"/>
    <property type="match status" value="1"/>
</dbReference>
<dbReference type="AlphaFoldDB" id="K0SLZ3"/>
<evidence type="ECO:0000259" key="1">
    <source>
        <dbReference type="Pfam" id="PF01553"/>
    </source>
</evidence>
<dbReference type="Pfam" id="PF01553">
    <property type="entry name" value="Acyltransferase"/>
    <property type="match status" value="1"/>
</dbReference>
<name>K0SLZ3_THAOC</name>
<feature type="domain" description="Phospholipid/glycerol acyltransferase" evidence="1">
    <location>
        <begin position="253"/>
        <end position="390"/>
    </location>
</feature>
<comment type="caution">
    <text evidence="2">The sequence shown here is derived from an EMBL/GenBank/DDBJ whole genome shotgun (WGS) entry which is preliminary data.</text>
</comment>
<dbReference type="OrthoDB" id="524544at2759"/>
<dbReference type="InterPro" id="IPR002123">
    <property type="entry name" value="Plipid/glycerol_acylTrfase"/>
</dbReference>
<dbReference type="GO" id="GO:0006655">
    <property type="term" value="P:phosphatidylglycerol biosynthetic process"/>
    <property type="evidence" value="ECO:0007669"/>
    <property type="project" value="TreeGrafter"/>
</dbReference>
<dbReference type="InterPro" id="IPR016222">
    <property type="entry name" value="G3P_O-acylTrfase_chlp"/>
</dbReference>
<gene>
    <name evidence="2" type="ORF">THAOC_12736</name>
</gene>
<dbReference type="EMBL" id="AGNL01015045">
    <property type="protein sequence ID" value="EJK66350.1"/>
    <property type="molecule type" value="Genomic_DNA"/>
</dbReference>
<evidence type="ECO:0000313" key="2">
    <source>
        <dbReference type="EMBL" id="EJK66350.1"/>
    </source>
</evidence>
<organism evidence="2 3">
    <name type="scientific">Thalassiosira oceanica</name>
    <name type="common">Marine diatom</name>
    <dbReference type="NCBI Taxonomy" id="159749"/>
    <lineage>
        <taxon>Eukaryota</taxon>
        <taxon>Sar</taxon>
        <taxon>Stramenopiles</taxon>
        <taxon>Ochrophyta</taxon>
        <taxon>Bacillariophyta</taxon>
        <taxon>Coscinodiscophyceae</taxon>
        <taxon>Thalassiosirophycidae</taxon>
        <taxon>Thalassiosirales</taxon>
        <taxon>Thalassiosiraceae</taxon>
        <taxon>Thalassiosira</taxon>
    </lineage>
</organism>
<dbReference type="Gene3D" id="3.40.1130.10">
    <property type="entry name" value="Glycerol-3-phosphate (1)-acyltransferase"/>
    <property type="match status" value="1"/>
</dbReference>
<dbReference type="Proteomes" id="UP000266841">
    <property type="component" value="Unassembled WGS sequence"/>
</dbReference>
<dbReference type="eggNOG" id="ENOG502QRHE">
    <property type="taxonomic scope" value="Eukaryota"/>
</dbReference>
<dbReference type="GO" id="GO:0004366">
    <property type="term" value="F:glycerol-3-phosphate O-acyltransferase activity"/>
    <property type="evidence" value="ECO:0007669"/>
    <property type="project" value="InterPro"/>
</dbReference>
<protein>
    <recommendedName>
        <fullName evidence="1">Phospholipid/glycerol acyltransferase domain-containing protein</fullName>
    </recommendedName>
</protein>
<keyword evidence="3" id="KW-1185">Reference proteome</keyword>
<dbReference type="PANTHER" id="PTHR35695:SF1">
    <property type="entry name" value="GLYCEROL-3-PHOSPHATE ACYLTRANSFERASE, CHLOROPLASTIC"/>
    <property type="match status" value="1"/>
</dbReference>
<reference evidence="2 3" key="1">
    <citation type="journal article" date="2012" name="Genome Biol.">
        <title>Genome and low-iron response of an oceanic diatom adapted to chronic iron limitation.</title>
        <authorList>
            <person name="Lommer M."/>
            <person name="Specht M."/>
            <person name="Roy A.S."/>
            <person name="Kraemer L."/>
            <person name="Andreson R."/>
            <person name="Gutowska M.A."/>
            <person name="Wolf J."/>
            <person name="Bergner S.V."/>
            <person name="Schilhabel M.B."/>
            <person name="Klostermeier U.C."/>
            <person name="Beiko R.G."/>
            <person name="Rosenstiel P."/>
            <person name="Hippler M."/>
            <person name="Laroche J."/>
        </authorList>
    </citation>
    <scope>NUCLEOTIDE SEQUENCE [LARGE SCALE GENOMIC DNA]</scope>
    <source>
        <strain evidence="2 3">CCMP1005</strain>
    </source>
</reference>
<accession>K0SLZ3</accession>
<dbReference type="SUPFAM" id="SSF69593">
    <property type="entry name" value="Glycerol-3-phosphate (1)-acyltransferase"/>
    <property type="match status" value="1"/>
</dbReference>
<proteinExistence type="predicted"/>
<sequence>MAQQRVRCRTATCVFVPPSEEDSADSPQQPAGPCEVEWQWSTGFPSLANDRPIRTVTMKFTTAILTVALIGVSFSEAFCPTSLPSNARVTQSLLSSSTADVDVAATALPADFQAARDMAHESLVASLPTPALEKPLTYFLDEYMMALSQAAANGSKNPDGSDITAQQAAKSMMTALGYGVKFGIKDKFIFEDVRHKALRGPKGDKRYEDPALAQKLGTEFDVDFYEAGCAFFRPSIDIEKSVVLGQDNLKKALEQIKAGENVVFLANHQSEADPQVVSVLFDSISEEIGQLAADLTYVAGHKVTTDPLAVPFSMGRNLLCIHSKKHIDADPETKPAKSRQNMSAMNSMLGGLKEGGMSIWVAPSGGRDRRDVDTGKIPIAPFDQKTVDMFRLMGNKSKVPTHFYSMSMVSYDLCPPPDFVEAGVGEQRNVRFTPIGIAIGEEIPNIGGAEKRHLFSEKAEETCQQGYVDLLKELGMESYIP</sequence>
<evidence type="ECO:0000313" key="3">
    <source>
        <dbReference type="Proteomes" id="UP000266841"/>
    </source>
</evidence>